<dbReference type="PANTHER" id="PTHR30437">
    <property type="entry name" value="TRANSCRIPTION ELONGATION FACTOR GREA"/>
    <property type="match status" value="1"/>
</dbReference>
<dbReference type="GO" id="GO:0070063">
    <property type="term" value="F:RNA polymerase binding"/>
    <property type="evidence" value="ECO:0007669"/>
    <property type="project" value="InterPro"/>
</dbReference>
<gene>
    <name evidence="3" type="ORF">DES45_10985</name>
</gene>
<dbReference type="Proteomes" id="UP000254925">
    <property type="component" value="Unassembled WGS sequence"/>
</dbReference>
<dbReference type="InterPro" id="IPR029462">
    <property type="entry name" value="Rnk_N"/>
</dbReference>
<dbReference type="GO" id="GO:0003746">
    <property type="term" value="F:translation elongation factor activity"/>
    <property type="evidence" value="ECO:0007669"/>
    <property type="project" value="UniProtKB-KW"/>
</dbReference>
<dbReference type="InterPro" id="IPR023459">
    <property type="entry name" value="Tscrpt_elong_fac_GreA/B_fam"/>
</dbReference>
<feature type="domain" description="Transcription elongation factor GreA/GreB C-terminal" evidence="1">
    <location>
        <begin position="57"/>
        <end position="132"/>
    </location>
</feature>
<evidence type="ECO:0000313" key="4">
    <source>
        <dbReference type="Proteomes" id="UP000254925"/>
    </source>
</evidence>
<reference evidence="3 4" key="1">
    <citation type="submission" date="2018-07" db="EMBL/GenBank/DDBJ databases">
        <title>Genomic Encyclopedia of Type Strains, Phase IV (KMG-IV): sequencing the most valuable type-strain genomes for metagenomic binning, comparative biology and taxonomic classification.</title>
        <authorList>
            <person name="Goeker M."/>
        </authorList>
    </citation>
    <scope>NUCLEOTIDE SEQUENCE [LARGE SCALE GENOMIC DNA]</scope>
    <source>
        <strain evidence="3 4">DSM 14364</strain>
    </source>
</reference>
<dbReference type="SUPFAM" id="SSF54534">
    <property type="entry name" value="FKBP-like"/>
    <property type="match status" value="1"/>
</dbReference>
<evidence type="ECO:0000259" key="1">
    <source>
        <dbReference type="Pfam" id="PF01272"/>
    </source>
</evidence>
<evidence type="ECO:0000313" key="3">
    <source>
        <dbReference type="EMBL" id="RDI56401.1"/>
    </source>
</evidence>
<feature type="domain" description="Regulator of nucleoside diphosphate kinase N-terminal" evidence="2">
    <location>
        <begin position="11"/>
        <end position="50"/>
    </location>
</feature>
<organism evidence="3 4">
    <name type="scientific">Microvirga subterranea</name>
    <dbReference type="NCBI Taxonomy" id="186651"/>
    <lineage>
        <taxon>Bacteria</taxon>
        <taxon>Pseudomonadati</taxon>
        <taxon>Pseudomonadota</taxon>
        <taxon>Alphaproteobacteria</taxon>
        <taxon>Hyphomicrobiales</taxon>
        <taxon>Methylobacteriaceae</taxon>
        <taxon>Microvirga</taxon>
    </lineage>
</organism>
<protein>
    <submittedName>
        <fullName evidence="3">GreA/GreB family elongation factor</fullName>
    </submittedName>
</protein>
<keyword evidence="3" id="KW-0648">Protein biosynthesis</keyword>
<keyword evidence="4" id="KW-1185">Reference proteome</keyword>
<evidence type="ECO:0000259" key="2">
    <source>
        <dbReference type="Pfam" id="PF14760"/>
    </source>
</evidence>
<sequence>MTKRTSGGAKPRIVLAAAEHNRLSALADAASGTMPDVAAALAEELDRAHVLPAGRRPSDTVVMGCEVDFRDDVTGKVQTVTLVYPNEADISQGRISVLTPIGTALIGLPVGKSIDWITRNGESKRLTVLQVREPAAADPVSA</sequence>
<dbReference type="GO" id="GO:0006354">
    <property type="term" value="P:DNA-templated transcription elongation"/>
    <property type="evidence" value="ECO:0007669"/>
    <property type="project" value="TreeGrafter"/>
</dbReference>
<dbReference type="Gene3D" id="1.10.286.20">
    <property type="match status" value="1"/>
</dbReference>
<accession>A0A370HGM7</accession>
<dbReference type="EMBL" id="QQBB01000009">
    <property type="protein sequence ID" value="RDI56401.1"/>
    <property type="molecule type" value="Genomic_DNA"/>
</dbReference>
<dbReference type="OrthoDB" id="192847at2"/>
<proteinExistence type="predicted"/>
<dbReference type="InterPro" id="IPR036953">
    <property type="entry name" value="GreA/GreB_C_sf"/>
</dbReference>
<dbReference type="NCBIfam" id="NF004396">
    <property type="entry name" value="PRK05753.1"/>
    <property type="match status" value="1"/>
</dbReference>
<dbReference type="Pfam" id="PF14760">
    <property type="entry name" value="Rnk_N"/>
    <property type="match status" value="1"/>
</dbReference>
<keyword evidence="3" id="KW-0251">Elongation factor</keyword>
<dbReference type="AlphaFoldDB" id="A0A370HGM7"/>
<dbReference type="GO" id="GO:0032784">
    <property type="term" value="P:regulation of DNA-templated transcription elongation"/>
    <property type="evidence" value="ECO:0007669"/>
    <property type="project" value="InterPro"/>
</dbReference>
<comment type="caution">
    <text evidence="3">The sequence shown here is derived from an EMBL/GenBank/DDBJ whole genome shotgun (WGS) entry which is preliminary data.</text>
</comment>
<dbReference type="Pfam" id="PF01272">
    <property type="entry name" value="GreA_GreB"/>
    <property type="match status" value="1"/>
</dbReference>
<dbReference type="InterPro" id="IPR001437">
    <property type="entry name" value="Tscrpt_elong_fac_GreA/B_C"/>
</dbReference>
<name>A0A370HGM7_9HYPH</name>
<dbReference type="RefSeq" id="WP_114772059.1">
    <property type="nucleotide sequence ID" value="NZ_QQBB01000009.1"/>
</dbReference>
<dbReference type="Gene3D" id="3.10.50.30">
    <property type="entry name" value="Transcription elongation factor, GreA/GreB, C-terminal domain"/>
    <property type="match status" value="1"/>
</dbReference>
<dbReference type="PANTHER" id="PTHR30437:SF5">
    <property type="entry name" value="REGULATOR OF NUCLEOSIDE DIPHOSPHATE KINASE"/>
    <property type="match status" value="1"/>
</dbReference>
<dbReference type="GO" id="GO:0003677">
    <property type="term" value="F:DNA binding"/>
    <property type="evidence" value="ECO:0007669"/>
    <property type="project" value="InterPro"/>
</dbReference>